<dbReference type="InterPro" id="IPR050105">
    <property type="entry name" value="MoCo_biosynth_MoaA/MoaC"/>
</dbReference>
<dbReference type="NCBIfam" id="TIGR02666">
    <property type="entry name" value="moaA"/>
    <property type="match status" value="1"/>
</dbReference>
<comment type="catalytic activity">
    <reaction evidence="13">
        <text>GTP + AH2 + S-adenosyl-L-methionine = (8S)-3',8-cyclo-7,8-dihydroguanosine 5'-triphosphate + 5'-deoxyadenosine + L-methionine + A + H(+)</text>
        <dbReference type="Rhea" id="RHEA:49576"/>
        <dbReference type="ChEBI" id="CHEBI:13193"/>
        <dbReference type="ChEBI" id="CHEBI:15378"/>
        <dbReference type="ChEBI" id="CHEBI:17319"/>
        <dbReference type="ChEBI" id="CHEBI:17499"/>
        <dbReference type="ChEBI" id="CHEBI:37565"/>
        <dbReference type="ChEBI" id="CHEBI:57844"/>
        <dbReference type="ChEBI" id="CHEBI:59789"/>
        <dbReference type="ChEBI" id="CHEBI:131766"/>
        <dbReference type="EC" id="4.1.99.22"/>
    </reaction>
</comment>
<evidence type="ECO:0000256" key="12">
    <source>
        <dbReference type="ARBA" id="ARBA00023239"/>
    </source>
</evidence>
<dbReference type="InterPro" id="IPR058240">
    <property type="entry name" value="rSAM_sf"/>
</dbReference>
<dbReference type="InterPro" id="IPR006638">
    <property type="entry name" value="Elp3/MiaA/NifB-like_rSAM"/>
</dbReference>
<keyword evidence="5" id="KW-0949">S-adenosyl-L-methionine</keyword>
<comment type="caution">
    <text evidence="15">The sequence shown here is derived from an EMBL/GenBank/DDBJ whole genome shotgun (WGS) entry which is preliminary data.</text>
</comment>
<dbReference type="SMART" id="SM00729">
    <property type="entry name" value="Elp3"/>
    <property type="match status" value="1"/>
</dbReference>
<evidence type="ECO:0000313" key="15">
    <source>
        <dbReference type="EMBL" id="KAK9908479.1"/>
    </source>
</evidence>
<keyword evidence="12" id="KW-0456">Lyase</keyword>
<evidence type="ECO:0000256" key="7">
    <source>
        <dbReference type="ARBA" id="ARBA00022741"/>
    </source>
</evidence>
<keyword evidence="6" id="KW-0479">Metal-binding</keyword>
<keyword evidence="8" id="KW-0408">Iron</keyword>
<organism evidence="15 16">
    <name type="scientific">Coccomyxa subellipsoidea</name>
    <dbReference type="NCBI Taxonomy" id="248742"/>
    <lineage>
        <taxon>Eukaryota</taxon>
        <taxon>Viridiplantae</taxon>
        <taxon>Chlorophyta</taxon>
        <taxon>core chlorophytes</taxon>
        <taxon>Trebouxiophyceae</taxon>
        <taxon>Trebouxiophyceae incertae sedis</taxon>
        <taxon>Coccomyxaceae</taxon>
        <taxon>Coccomyxa</taxon>
    </lineage>
</organism>
<dbReference type="Pfam" id="PF06463">
    <property type="entry name" value="Mob_synth_C"/>
    <property type="match status" value="1"/>
</dbReference>
<accession>A0ABR2YNE0</accession>
<keyword evidence="7" id="KW-0547">Nucleotide-binding</keyword>
<dbReference type="PROSITE" id="PS51918">
    <property type="entry name" value="RADICAL_SAM"/>
    <property type="match status" value="1"/>
</dbReference>
<sequence>MLTDTFGRMHTYLRISLTERCNLRCLYCMPEEGVDLTPNEDLMTTDEIMRLAELFARAGVRKVRLTGGEPTLRRDLVDLTAGIRSLPGVDAVGLTTNGLTLSRKLAALQAAGLNLLNISVDTLRPDRFESMTRRRGHERVMAAIHHAVSLGYDPVKVNVVVMRGVNDDELCDFVELTRDAPLNVRFIEYMPFDGNVWSDSKMVPYAEMMAAVQRHYPQGLERCPDPKGEVAKNFRVPGFRGSVSFITSMTKAFCADCNRLRLMADGNLKVCLFGANEVSLRDAMREGATQDDLHAIISAAVDRKKAAHAGMFEIAKTRNRAMIKIGG</sequence>
<dbReference type="PROSITE" id="PS01305">
    <property type="entry name" value="MOAA_NIFB_PQQE"/>
    <property type="match status" value="1"/>
</dbReference>
<dbReference type="InterPro" id="IPR040064">
    <property type="entry name" value="MoaA-like"/>
</dbReference>
<dbReference type="CDD" id="cd01335">
    <property type="entry name" value="Radical_SAM"/>
    <property type="match status" value="1"/>
</dbReference>
<evidence type="ECO:0000256" key="1">
    <source>
        <dbReference type="ARBA" id="ARBA00001966"/>
    </source>
</evidence>
<dbReference type="SUPFAM" id="SSF102114">
    <property type="entry name" value="Radical SAM enzymes"/>
    <property type="match status" value="1"/>
</dbReference>
<dbReference type="SFLD" id="SFLDS00029">
    <property type="entry name" value="Radical_SAM"/>
    <property type="match status" value="1"/>
</dbReference>
<dbReference type="InterPro" id="IPR007197">
    <property type="entry name" value="rSAM"/>
</dbReference>
<evidence type="ECO:0000256" key="6">
    <source>
        <dbReference type="ARBA" id="ARBA00022723"/>
    </source>
</evidence>
<evidence type="ECO:0000259" key="14">
    <source>
        <dbReference type="PROSITE" id="PS51918"/>
    </source>
</evidence>
<protein>
    <recommendedName>
        <fullName evidence="3">GTP 3',8-cyclase</fullName>
        <ecNumber evidence="3">4.1.99.22</ecNumber>
    </recommendedName>
</protein>
<gene>
    <name evidence="15" type="ORF">WJX75_008530</name>
</gene>
<dbReference type="PANTHER" id="PTHR22960:SF0">
    <property type="entry name" value="MOLYBDENUM COFACTOR BIOSYNTHESIS PROTEIN 1"/>
    <property type="match status" value="1"/>
</dbReference>
<evidence type="ECO:0000256" key="4">
    <source>
        <dbReference type="ARBA" id="ARBA00022485"/>
    </source>
</evidence>
<evidence type="ECO:0000256" key="5">
    <source>
        <dbReference type="ARBA" id="ARBA00022691"/>
    </source>
</evidence>
<dbReference type="InterPro" id="IPR013785">
    <property type="entry name" value="Aldolase_TIM"/>
</dbReference>
<dbReference type="CDD" id="cd21117">
    <property type="entry name" value="Twitch_MoaA"/>
    <property type="match status" value="1"/>
</dbReference>
<dbReference type="SFLD" id="SFLDG01383">
    <property type="entry name" value="cyclic_pyranopterin_phosphate"/>
    <property type="match status" value="1"/>
</dbReference>
<proteinExistence type="inferred from homology"/>
<keyword evidence="9" id="KW-0411">Iron-sulfur</keyword>
<evidence type="ECO:0000256" key="11">
    <source>
        <dbReference type="ARBA" id="ARBA00023150"/>
    </source>
</evidence>
<dbReference type="EC" id="4.1.99.22" evidence="3"/>
<dbReference type="Pfam" id="PF04055">
    <property type="entry name" value="Radical_SAM"/>
    <property type="match status" value="1"/>
</dbReference>
<keyword evidence="16" id="KW-1185">Reference proteome</keyword>
<dbReference type="InterPro" id="IPR013483">
    <property type="entry name" value="MoaA"/>
</dbReference>
<comment type="cofactor">
    <cofactor evidence="1">
        <name>[4Fe-4S] cluster</name>
        <dbReference type="ChEBI" id="CHEBI:49883"/>
    </cofactor>
</comment>
<evidence type="ECO:0000256" key="2">
    <source>
        <dbReference type="ARBA" id="ARBA00005046"/>
    </source>
</evidence>
<keyword evidence="10" id="KW-0342">GTP-binding</keyword>
<evidence type="ECO:0000256" key="9">
    <source>
        <dbReference type="ARBA" id="ARBA00023014"/>
    </source>
</evidence>
<dbReference type="Proteomes" id="UP001491310">
    <property type="component" value="Unassembled WGS sequence"/>
</dbReference>
<dbReference type="Gene3D" id="3.20.20.70">
    <property type="entry name" value="Aldolase class I"/>
    <property type="match status" value="1"/>
</dbReference>
<keyword evidence="11" id="KW-0501">Molybdenum cofactor biosynthesis</keyword>
<dbReference type="InterPro" id="IPR000385">
    <property type="entry name" value="MoaA_NifB_PqqE_Fe-S-bd_CS"/>
</dbReference>
<feature type="domain" description="Radical SAM core" evidence="14">
    <location>
        <begin position="5"/>
        <end position="221"/>
    </location>
</feature>
<evidence type="ECO:0000256" key="8">
    <source>
        <dbReference type="ARBA" id="ARBA00023004"/>
    </source>
</evidence>
<evidence type="ECO:0000256" key="3">
    <source>
        <dbReference type="ARBA" id="ARBA00012167"/>
    </source>
</evidence>
<evidence type="ECO:0000313" key="16">
    <source>
        <dbReference type="Proteomes" id="UP001491310"/>
    </source>
</evidence>
<name>A0ABR2YNE0_9CHLO</name>
<keyword evidence="4" id="KW-0004">4Fe-4S</keyword>
<comment type="pathway">
    <text evidence="2">Cofactor biosynthesis; molybdopterin biosynthesis.</text>
</comment>
<dbReference type="SFLD" id="SFLDG01067">
    <property type="entry name" value="SPASM/twitch_domain_containing"/>
    <property type="match status" value="1"/>
</dbReference>
<dbReference type="HAMAP" id="MF_01225_B">
    <property type="entry name" value="MoaA_B"/>
    <property type="match status" value="1"/>
</dbReference>
<dbReference type="PANTHER" id="PTHR22960">
    <property type="entry name" value="MOLYBDOPTERIN COFACTOR SYNTHESIS PROTEIN A"/>
    <property type="match status" value="1"/>
</dbReference>
<dbReference type="EMBL" id="JALJOT010000008">
    <property type="protein sequence ID" value="KAK9908479.1"/>
    <property type="molecule type" value="Genomic_DNA"/>
</dbReference>
<dbReference type="InterPro" id="IPR010505">
    <property type="entry name" value="MoaA_twitch"/>
</dbReference>
<dbReference type="SFLD" id="SFLDG01386">
    <property type="entry name" value="main_SPASM_domain-containing"/>
    <property type="match status" value="1"/>
</dbReference>
<evidence type="ECO:0000256" key="13">
    <source>
        <dbReference type="ARBA" id="ARBA00048697"/>
    </source>
</evidence>
<evidence type="ECO:0000256" key="10">
    <source>
        <dbReference type="ARBA" id="ARBA00023134"/>
    </source>
</evidence>
<reference evidence="15 16" key="1">
    <citation type="journal article" date="2024" name="Nat. Commun.">
        <title>Phylogenomics reveals the evolutionary origins of lichenization in chlorophyte algae.</title>
        <authorList>
            <person name="Puginier C."/>
            <person name="Libourel C."/>
            <person name="Otte J."/>
            <person name="Skaloud P."/>
            <person name="Haon M."/>
            <person name="Grisel S."/>
            <person name="Petersen M."/>
            <person name="Berrin J.G."/>
            <person name="Delaux P.M."/>
            <person name="Dal Grande F."/>
            <person name="Keller J."/>
        </authorList>
    </citation>
    <scope>NUCLEOTIDE SEQUENCE [LARGE SCALE GENOMIC DNA]</scope>
    <source>
        <strain evidence="15 16">SAG 216-7</strain>
    </source>
</reference>